<keyword evidence="3" id="KW-1185">Reference proteome</keyword>
<keyword evidence="1" id="KW-0800">Toxin</keyword>
<organism evidence="2">
    <name type="scientific">Oryza meridionalis</name>
    <dbReference type="NCBI Taxonomy" id="40149"/>
    <lineage>
        <taxon>Eukaryota</taxon>
        <taxon>Viridiplantae</taxon>
        <taxon>Streptophyta</taxon>
        <taxon>Embryophyta</taxon>
        <taxon>Tracheophyta</taxon>
        <taxon>Spermatophyta</taxon>
        <taxon>Magnoliopsida</taxon>
        <taxon>Liliopsida</taxon>
        <taxon>Poales</taxon>
        <taxon>Poaceae</taxon>
        <taxon>BOP clade</taxon>
        <taxon>Oryzoideae</taxon>
        <taxon>Oryzeae</taxon>
        <taxon>Oryzinae</taxon>
        <taxon>Oryza</taxon>
    </lineage>
</organism>
<dbReference type="Pfam" id="PF00161">
    <property type="entry name" value="RIP"/>
    <property type="match status" value="1"/>
</dbReference>
<name>A0A0E0E866_9ORYZ</name>
<keyword evidence="1" id="KW-0652">Protein synthesis inhibitor</keyword>
<keyword evidence="1" id="KW-0378">Hydrolase</keyword>
<dbReference type="InterPro" id="IPR036041">
    <property type="entry name" value="Ribosome-inact_prot_sf"/>
</dbReference>
<dbReference type="GO" id="GO:0006952">
    <property type="term" value="P:defense response"/>
    <property type="evidence" value="ECO:0007669"/>
    <property type="project" value="UniProtKB-KW"/>
</dbReference>
<evidence type="ECO:0000313" key="2">
    <source>
        <dbReference type="EnsemblPlants" id="OMERI07G03590.1"/>
    </source>
</evidence>
<dbReference type="eggNOG" id="ENOG502R6MK">
    <property type="taxonomic scope" value="Eukaryota"/>
</dbReference>
<comment type="catalytic activity">
    <reaction evidence="1">
        <text>Endohydrolysis of the N-glycosidic bond at one specific adenosine on the 28S rRNA.</text>
        <dbReference type="EC" id="3.2.2.22"/>
    </reaction>
</comment>
<dbReference type="EC" id="3.2.2.22" evidence="1"/>
<dbReference type="GO" id="GO:0017148">
    <property type="term" value="P:negative regulation of translation"/>
    <property type="evidence" value="ECO:0007669"/>
    <property type="project" value="UniProtKB-KW"/>
</dbReference>
<dbReference type="EnsemblPlants" id="OMERI07G03590.1">
    <property type="protein sequence ID" value="OMERI07G03590.1"/>
    <property type="gene ID" value="OMERI07G03590"/>
</dbReference>
<dbReference type="SUPFAM" id="SSF56371">
    <property type="entry name" value="Ribosome inactivating proteins (RIP)"/>
    <property type="match status" value="1"/>
</dbReference>
<reference evidence="2" key="1">
    <citation type="submission" date="2015-04" db="UniProtKB">
        <authorList>
            <consortium name="EnsemblPlants"/>
        </authorList>
    </citation>
    <scope>IDENTIFICATION</scope>
</reference>
<evidence type="ECO:0000313" key="3">
    <source>
        <dbReference type="Proteomes" id="UP000008021"/>
    </source>
</evidence>
<proteinExistence type="inferred from homology"/>
<dbReference type="InterPro" id="IPR001574">
    <property type="entry name" value="Ribosome_inactivat_prot"/>
</dbReference>
<dbReference type="Gene3D" id="3.40.420.10">
    <property type="entry name" value="Ricin (A subunit), domain 1"/>
    <property type="match status" value="1"/>
</dbReference>
<dbReference type="GO" id="GO:0090729">
    <property type="term" value="F:toxin activity"/>
    <property type="evidence" value="ECO:0007669"/>
    <property type="project" value="UniProtKB-KW"/>
</dbReference>
<keyword evidence="1" id="KW-0611">Plant defense</keyword>
<dbReference type="InterPro" id="IPR016138">
    <property type="entry name" value="Ribosome_inactivat_prot_sub1"/>
</dbReference>
<dbReference type="AlphaFoldDB" id="A0A0E0E866"/>
<dbReference type="HOGENOM" id="CLU_090146_0_0_1"/>
<dbReference type="PANTHER" id="PTHR33453:SF11">
    <property type="entry name" value="RRNA N-GLYCOSYLASE"/>
    <property type="match status" value="1"/>
</dbReference>
<dbReference type="GO" id="GO:0030598">
    <property type="term" value="F:rRNA N-glycosylase activity"/>
    <property type="evidence" value="ECO:0007669"/>
    <property type="project" value="UniProtKB-EC"/>
</dbReference>
<dbReference type="Gramene" id="OMERI07G03590.1">
    <property type="protein sequence ID" value="OMERI07G03590.1"/>
    <property type="gene ID" value="OMERI07G03590"/>
</dbReference>
<reference evidence="2" key="2">
    <citation type="submission" date="2018-05" db="EMBL/GenBank/DDBJ databases">
        <title>OmerRS3 (Oryza meridionalis Reference Sequence Version 3).</title>
        <authorList>
            <person name="Zhang J."/>
            <person name="Kudrna D."/>
            <person name="Lee S."/>
            <person name="Talag J."/>
            <person name="Welchert J."/>
            <person name="Wing R.A."/>
        </authorList>
    </citation>
    <scope>NUCLEOTIDE SEQUENCE [LARGE SCALE GENOMIC DNA]</scope>
    <source>
        <strain evidence="2">cv. OR44</strain>
    </source>
</reference>
<evidence type="ECO:0000256" key="1">
    <source>
        <dbReference type="RuleBase" id="RU004915"/>
    </source>
</evidence>
<comment type="similarity">
    <text evidence="1">Belongs to the ribosome-inactivating protein family.</text>
</comment>
<sequence>MELQLARQTRRPHIQKRPVLGTQNYMPDCLIHVNVFLKGHGASTLAIRADNVYLVGFKTQGALWYVFKNRKNLIPGATALKFDDHYHSLTGRSYEDLQGVVVGKKSAQEALSILANYKQDGSIPVQEIKRALTVFVLMVCEAGRLVPIRTDVIAAWDQQDGGKVGKVAVDLTVKWKDISCALLIWDKTHKWGTISEAKKIKDFGVPEMKSPETAAANVYLILKARECSVPY</sequence>
<dbReference type="PANTHER" id="PTHR33453">
    <property type="match status" value="1"/>
</dbReference>
<dbReference type="Proteomes" id="UP000008021">
    <property type="component" value="Chromosome 7"/>
</dbReference>
<protein>
    <recommendedName>
        <fullName evidence="1">rRNA N-glycosylase</fullName>
        <ecNumber evidence="1">3.2.2.22</ecNumber>
    </recommendedName>
</protein>
<accession>A0A0E0E866</accession>